<reference evidence="3" key="1">
    <citation type="submission" date="2022-07" db="EMBL/GenBank/DDBJ databases">
        <title>Evaluation of T. orientalis genome assembly methods using nanopore sequencing and analysis of variation between genomes.</title>
        <authorList>
            <person name="Yam J."/>
            <person name="Micallef M.L."/>
            <person name="Liu M."/>
            <person name="Djordjevic S.P."/>
            <person name="Bogema D.R."/>
            <person name="Jenkins C."/>
        </authorList>
    </citation>
    <scope>NUCLEOTIDE SEQUENCE</scope>
    <source>
        <strain evidence="3">Goon Nure</strain>
    </source>
</reference>
<proteinExistence type="predicted"/>
<dbReference type="Proteomes" id="UP000244811">
    <property type="component" value="Chromosome 4"/>
</dbReference>
<dbReference type="InterPro" id="IPR004821">
    <property type="entry name" value="Cyt_trans-like"/>
</dbReference>
<feature type="region of interest" description="Disordered" evidence="1">
    <location>
        <begin position="31"/>
        <end position="68"/>
    </location>
</feature>
<feature type="domain" description="Cytidyltransferase-like" evidence="2">
    <location>
        <begin position="252"/>
        <end position="312"/>
    </location>
</feature>
<accession>A0A976MDM1</accession>
<evidence type="ECO:0000313" key="3">
    <source>
        <dbReference type="EMBL" id="UKK02434.2"/>
    </source>
</evidence>
<dbReference type="InterPro" id="IPR014729">
    <property type="entry name" value="Rossmann-like_a/b/a_fold"/>
</dbReference>
<dbReference type="AlphaFoldDB" id="A0A976MDM1"/>
<feature type="compositionally biased region" description="Polar residues" evidence="1">
    <location>
        <begin position="36"/>
        <end position="58"/>
    </location>
</feature>
<dbReference type="EMBL" id="CP056072">
    <property type="protein sequence ID" value="UKK02434.2"/>
    <property type="molecule type" value="Genomic_DNA"/>
</dbReference>
<dbReference type="GO" id="GO:0003824">
    <property type="term" value="F:catalytic activity"/>
    <property type="evidence" value="ECO:0007669"/>
    <property type="project" value="InterPro"/>
</dbReference>
<dbReference type="SUPFAM" id="SSF52374">
    <property type="entry name" value="Nucleotidylyl transferase"/>
    <property type="match status" value="1"/>
</dbReference>
<organism evidence="3 4">
    <name type="scientific">Theileria orientalis</name>
    <dbReference type="NCBI Taxonomy" id="68886"/>
    <lineage>
        <taxon>Eukaryota</taxon>
        <taxon>Sar</taxon>
        <taxon>Alveolata</taxon>
        <taxon>Apicomplexa</taxon>
        <taxon>Aconoidasida</taxon>
        <taxon>Piroplasmida</taxon>
        <taxon>Theileriidae</taxon>
        <taxon>Theileria</taxon>
    </lineage>
</organism>
<sequence length="479" mass="53235">MNVVLFDPDLSLLLASARSSRLGSGSFGGLNRPDSLHNTPGHTINYTSDTHNTPEDGNTSSYSTSSTKDSTYFSPDYNLKCTIESNLNDISNLICRLICKISPFGVHKLNVYLLVENEFDLLSTILLNYIKSLYSLVVINSINHGFNHELEILLKIDLTILPICNFNSFKEVKIMDLDRIDRTDPNTTTGNTFIYFNNRFICNDFYGYNSRNSSTGLKIPGTRGLADTQKVPGVTGNGQEFALYLKRFDNIMFCGTFDYLHYGHKLLLLAAFLSCNKNLFIGVVASDDLILKKAGFEKIQPLETRKDMVKSYLNELQLLYPSSFSFDNSGVGADSELVSSSGSCMYDYVSIDFNLLNMNSSSTGYPLVDSSPNYFDIKGGSSYSSHASTANVRLDEIPTDNGVTINLFDLFDVVGPSNRFTEKFGLVVTPELIKNGQYVNEGRLRLNLVPWDLIVVGLVCYLKGDKLIKLSSSSIRSVI</sequence>
<name>A0A976MDM1_THEOR</name>
<gene>
    <name evidence="3" type="ORF">MACK_002527</name>
</gene>
<dbReference type="Gene3D" id="3.40.50.620">
    <property type="entry name" value="HUPs"/>
    <property type="match status" value="1"/>
</dbReference>
<feature type="compositionally biased region" description="Low complexity" evidence="1">
    <location>
        <begin position="59"/>
        <end position="68"/>
    </location>
</feature>
<evidence type="ECO:0000313" key="4">
    <source>
        <dbReference type="Proteomes" id="UP000244811"/>
    </source>
</evidence>
<evidence type="ECO:0000256" key="1">
    <source>
        <dbReference type="SAM" id="MobiDB-lite"/>
    </source>
</evidence>
<dbReference type="Pfam" id="PF01467">
    <property type="entry name" value="CTP_transf_like"/>
    <property type="match status" value="1"/>
</dbReference>
<evidence type="ECO:0000259" key="2">
    <source>
        <dbReference type="Pfam" id="PF01467"/>
    </source>
</evidence>
<protein>
    <recommendedName>
        <fullName evidence="2">Cytidyltransferase-like domain-containing protein</fullName>
    </recommendedName>
</protein>